<keyword evidence="1" id="KW-1133">Transmembrane helix</keyword>
<organism evidence="2 3">
    <name type="scientific">Halanaerobium saccharolyticum</name>
    <dbReference type="NCBI Taxonomy" id="43595"/>
    <lineage>
        <taxon>Bacteria</taxon>
        <taxon>Bacillati</taxon>
        <taxon>Bacillota</taxon>
        <taxon>Clostridia</taxon>
        <taxon>Halanaerobiales</taxon>
        <taxon>Halanaerobiaceae</taxon>
        <taxon>Halanaerobium</taxon>
    </lineage>
</organism>
<proteinExistence type="predicted"/>
<gene>
    <name evidence="2" type="ORF">DFR79_13263</name>
</gene>
<accession>A0A4R6LE75</accession>
<dbReference type="AlphaFoldDB" id="A0A4R6LE75"/>
<feature type="transmembrane region" description="Helical" evidence="1">
    <location>
        <begin position="38"/>
        <end position="61"/>
    </location>
</feature>
<keyword evidence="1" id="KW-0812">Transmembrane</keyword>
<keyword evidence="1" id="KW-0472">Membrane</keyword>
<dbReference type="Proteomes" id="UP000295064">
    <property type="component" value="Unassembled WGS sequence"/>
</dbReference>
<protein>
    <submittedName>
        <fullName evidence="2">Uncharacterized protein</fullName>
    </submittedName>
</protein>
<name>A0A4R6LE75_9FIRM</name>
<evidence type="ECO:0000313" key="2">
    <source>
        <dbReference type="EMBL" id="TDO77731.1"/>
    </source>
</evidence>
<sequence>MVGFLQFLGILSALGGMLGVFEFGYIDYGSGIMEANPYLIGVYIASGLVGFGLFWALAAIIDNLKKINEKLKKEGD</sequence>
<dbReference type="RefSeq" id="WP_133516108.1">
    <property type="nucleotide sequence ID" value="NZ_SNWX01000032.1"/>
</dbReference>
<reference evidence="2 3" key="1">
    <citation type="submission" date="2019-03" db="EMBL/GenBank/DDBJ databases">
        <title>Subsurface microbial communities from deep shales in Ohio and West Virginia, USA.</title>
        <authorList>
            <person name="Wrighton K."/>
        </authorList>
    </citation>
    <scope>NUCLEOTIDE SEQUENCE [LARGE SCALE GENOMIC DNA]</scope>
    <source>
        <strain evidence="2 3">MA284_T2</strain>
    </source>
</reference>
<dbReference type="EMBL" id="SNWX01000032">
    <property type="protein sequence ID" value="TDO77731.1"/>
    <property type="molecule type" value="Genomic_DNA"/>
</dbReference>
<comment type="caution">
    <text evidence="2">The sequence shown here is derived from an EMBL/GenBank/DDBJ whole genome shotgun (WGS) entry which is preliminary data.</text>
</comment>
<feature type="transmembrane region" description="Helical" evidence="1">
    <location>
        <begin position="7"/>
        <end position="26"/>
    </location>
</feature>
<evidence type="ECO:0000256" key="1">
    <source>
        <dbReference type="SAM" id="Phobius"/>
    </source>
</evidence>
<evidence type="ECO:0000313" key="3">
    <source>
        <dbReference type="Proteomes" id="UP000295064"/>
    </source>
</evidence>